<dbReference type="Gene3D" id="3.10.20.590">
    <property type="match status" value="1"/>
</dbReference>
<dbReference type="EMBL" id="BARS01004756">
    <property type="protein sequence ID" value="GAF83016.1"/>
    <property type="molecule type" value="Genomic_DNA"/>
</dbReference>
<reference evidence="1" key="1">
    <citation type="journal article" date="2014" name="Front. Microbiol.">
        <title>High frequency of phylogenetically diverse reductive dehalogenase-homologous genes in deep subseafloor sedimentary metagenomes.</title>
        <authorList>
            <person name="Kawai M."/>
            <person name="Futagami T."/>
            <person name="Toyoda A."/>
            <person name="Takaki Y."/>
            <person name="Nishi S."/>
            <person name="Hori S."/>
            <person name="Arai W."/>
            <person name="Tsubouchi T."/>
            <person name="Morono Y."/>
            <person name="Uchiyama I."/>
            <person name="Ito T."/>
            <person name="Fujiyama A."/>
            <person name="Inagaki F."/>
            <person name="Takami H."/>
        </authorList>
    </citation>
    <scope>NUCLEOTIDE SEQUENCE</scope>
    <source>
        <strain evidence="1">Expedition CK06-06</strain>
    </source>
</reference>
<organism evidence="1">
    <name type="scientific">marine sediment metagenome</name>
    <dbReference type="NCBI Taxonomy" id="412755"/>
    <lineage>
        <taxon>unclassified sequences</taxon>
        <taxon>metagenomes</taxon>
        <taxon>ecological metagenomes</taxon>
    </lineage>
</organism>
<gene>
    <name evidence="1" type="ORF">S01H1_09301</name>
</gene>
<feature type="non-terminal residue" evidence="1">
    <location>
        <position position="1"/>
    </location>
</feature>
<sequence length="49" mass="5171">RGTFKISGEASAEVLIEAAKKAGTVGTHLRGREPRRIVVVPGKAVNFVP</sequence>
<evidence type="ECO:0000313" key="1">
    <source>
        <dbReference type="EMBL" id="GAF83016.1"/>
    </source>
</evidence>
<name>X0T6T4_9ZZZZ</name>
<proteinExistence type="predicted"/>
<dbReference type="AlphaFoldDB" id="X0T6T4"/>
<accession>X0T6T4</accession>
<comment type="caution">
    <text evidence="1">The sequence shown here is derived from an EMBL/GenBank/DDBJ whole genome shotgun (WGS) entry which is preliminary data.</text>
</comment>
<protein>
    <submittedName>
        <fullName evidence="1">Uncharacterized protein</fullName>
    </submittedName>
</protein>